<evidence type="ECO:0000256" key="1">
    <source>
        <dbReference type="SAM" id="Phobius"/>
    </source>
</evidence>
<sequence>MNHEAIEPAEKKRRKTPSAIIWFTWACAVWIVGDLAAVALPAYQAAQAVRTLRAIDFACSLLADYHDTKAAWPKSWEDLRQVGGGRSWGENTWPDDEGEVRNRVKIDFDKLLHNAVEAVTPIGYCYDYQDRPGYLRLKSLSESPSIAPK</sequence>
<dbReference type="Proteomes" id="UP000316426">
    <property type="component" value="Chromosome"/>
</dbReference>
<proteinExistence type="predicted"/>
<gene>
    <name evidence="2" type="ORF">Spa11_41780</name>
</gene>
<dbReference type="KEGG" id="bmei:Spa11_41780"/>
<keyword evidence="3" id="KW-1185">Reference proteome</keyword>
<dbReference type="EMBL" id="CP036349">
    <property type="protein sequence ID" value="QDV75955.1"/>
    <property type="molecule type" value="Genomic_DNA"/>
</dbReference>
<feature type="transmembrane region" description="Helical" evidence="1">
    <location>
        <begin position="20"/>
        <end position="43"/>
    </location>
</feature>
<protein>
    <submittedName>
        <fullName evidence="2">Uncharacterized protein</fullName>
    </submittedName>
</protein>
<reference evidence="2 3" key="1">
    <citation type="submission" date="2019-02" db="EMBL/GenBank/DDBJ databases">
        <title>Deep-cultivation of Planctomycetes and their phenomic and genomic characterization uncovers novel biology.</title>
        <authorList>
            <person name="Wiegand S."/>
            <person name="Jogler M."/>
            <person name="Boedeker C."/>
            <person name="Pinto D."/>
            <person name="Vollmers J."/>
            <person name="Rivas-Marin E."/>
            <person name="Kohn T."/>
            <person name="Peeters S.H."/>
            <person name="Heuer A."/>
            <person name="Rast P."/>
            <person name="Oberbeckmann S."/>
            <person name="Bunk B."/>
            <person name="Jeske O."/>
            <person name="Meyerdierks A."/>
            <person name="Storesund J.E."/>
            <person name="Kallscheuer N."/>
            <person name="Luecker S."/>
            <person name="Lage O.M."/>
            <person name="Pohl T."/>
            <person name="Merkel B.J."/>
            <person name="Hornburger P."/>
            <person name="Mueller R.-W."/>
            <person name="Bruemmer F."/>
            <person name="Labrenz M."/>
            <person name="Spormann A.M."/>
            <person name="Op den Camp H."/>
            <person name="Overmann J."/>
            <person name="Amann R."/>
            <person name="Jetten M.S.M."/>
            <person name="Mascher T."/>
            <person name="Medema M.H."/>
            <person name="Devos D.P."/>
            <person name="Kaster A.-K."/>
            <person name="Ovreas L."/>
            <person name="Rohde M."/>
            <person name="Galperin M.Y."/>
            <person name="Jogler C."/>
        </authorList>
    </citation>
    <scope>NUCLEOTIDE SEQUENCE [LARGE SCALE GENOMIC DNA]</scope>
    <source>
        <strain evidence="2 3">Spa11</strain>
    </source>
</reference>
<dbReference type="AlphaFoldDB" id="A0A518KDU2"/>
<dbReference type="RefSeq" id="WP_145116206.1">
    <property type="nucleotide sequence ID" value="NZ_CP036349.1"/>
</dbReference>
<evidence type="ECO:0000313" key="3">
    <source>
        <dbReference type="Proteomes" id="UP000316426"/>
    </source>
</evidence>
<accession>A0A518KDU2</accession>
<keyword evidence="1" id="KW-1133">Transmembrane helix</keyword>
<evidence type="ECO:0000313" key="2">
    <source>
        <dbReference type="EMBL" id="QDV75955.1"/>
    </source>
</evidence>
<keyword evidence="1" id="KW-0472">Membrane</keyword>
<keyword evidence="1" id="KW-0812">Transmembrane</keyword>
<organism evidence="2 3">
    <name type="scientific">Botrimarina mediterranea</name>
    <dbReference type="NCBI Taxonomy" id="2528022"/>
    <lineage>
        <taxon>Bacteria</taxon>
        <taxon>Pseudomonadati</taxon>
        <taxon>Planctomycetota</taxon>
        <taxon>Planctomycetia</taxon>
        <taxon>Pirellulales</taxon>
        <taxon>Lacipirellulaceae</taxon>
        <taxon>Botrimarina</taxon>
    </lineage>
</organism>
<name>A0A518KDU2_9BACT</name>